<organism evidence="1 2">
    <name type="scientific">Melipona bicolor</name>
    <dbReference type="NCBI Taxonomy" id="60889"/>
    <lineage>
        <taxon>Eukaryota</taxon>
        <taxon>Metazoa</taxon>
        <taxon>Ecdysozoa</taxon>
        <taxon>Arthropoda</taxon>
        <taxon>Hexapoda</taxon>
        <taxon>Insecta</taxon>
        <taxon>Pterygota</taxon>
        <taxon>Neoptera</taxon>
        <taxon>Endopterygota</taxon>
        <taxon>Hymenoptera</taxon>
        <taxon>Apocrita</taxon>
        <taxon>Aculeata</taxon>
        <taxon>Apoidea</taxon>
        <taxon>Anthophila</taxon>
        <taxon>Apidae</taxon>
        <taxon>Melipona</taxon>
    </lineage>
</organism>
<gene>
    <name evidence="1" type="ORF">K0M31_002395</name>
</gene>
<evidence type="ECO:0000313" key="1">
    <source>
        <dbReference type="EMBL" id="KAK1137901.1"/>
    </source>
</evidence>
<feature type="non-terminal residue" evidence="1">
    <location>
        <position position="1"/>
    </location>
</feature>
<proteinExistence type="predicted"/>
<name>A0AA40KYT8_9HYME</name>
<reference evidence="1" key="1">
    <citation type="submission" date="2021-10" db="EMBL/GenBank/DDBJ databases">
        <title>Melipona bicolor Genome sequencing and assembly.</title>
        <authorList>
            <person name="Araujo N.S."/>
            <person name="Arias M.C."/>
        </authorList>
    </citation>
    <scope>NUCLEOTIDE SEQUENCE</scope>
    <source>
        <strain evidence="1">USP_2M_L1-L4_2017</strain>
        <tissue evidence="1">Whole body</tissue>
    </source>
</reference>
<dbReference type="EMBL" id="JAHYIQ010000001">
    <property type="protein sequence ID" value="KAK1137901.1"/>
    <property type="molecule type" value="Genomic_DNA"/>
</dbReference>
<accession>A0AA40KYT8</accession>
<protein>
    <submittedName>
        <fullName evidence="1">Uncharacterized protein</fullName>
    </submittedName>
</protein>
<dbReference type="AlphaFoldDB" id="A0AA40KYT8"/>
<sequence length="76" mass="8385">ENMTDKKKRNEFPTIFGLPGNRVASFFSVNLSGSGSWQIATVFDVSLDFDVTTDSIKTYERAAPALSTVPLKFHDA</sequence>
<dbReference type="Proteomes" id="UP001177670">
    <property type="component" value="Unassembled WGS sequence"/>
</dbReference>
<comment type="caution">
    <text evidence="1">The sequence shown here is derived from an EMBL/GenBank/DDBJ whole genome shotgun (WGS) entry which is preliminary data.</text>
</comment>
<keyword evidence="2" id="KW-1185">Reference proteome</keyword>
<evidence type="ECO:0000313" key="2">
    <source>
        <dbReference type="Proteomes" id="UP001177670"/>
    </source>
</evidence>